<dbReference type="RefSeq" id="WP_093394502.1">
    <property type="nucleotide sequence ID" value="NZ_FOUU01000003.1"/>
</dbReference>
<dbReference type="InterPro" id="IPR006665">
    <property type="entry name" value="OmpA-like"/>
</dbReference>
<evidence type="ECO:0000256" key="1">
    <source>
        <dbReference type="ARBA" id="ARBA00022618"/>
    </source>
</evidence>
<dbReference type="Proteomes" id="UP000199611">
    <property type="component" value="Unassembled WGS sequence"/>
</dbReference>
<evidence type="ECO:0000256" key="7">
    <source>
        <dbReference type="ARBA" id="ARBA00023306"/>
    </source>
</evidence>
<dbReference type="InterPro" id="IPR006664">
    <property type="entry name" value="OMP_bac"/>
</dbReference>
<dbReference type="GO" id="GO:0051301">
    <property type="term" value="P:cell division"/>
    <property type="evidence" value="ECO:0007669"/>
    <property type="project" value="UniProtKB-KW"/>
</dbReference>
<dbReference type="SUPFAM" id="SSF103088">
    <property type="entry name" value="OmpA-like"/>
    <property type="match status" value="1"/>
</dbReference>
<dbReference type="InterPro" id="IPR014169">
    <property type="entry name" value="Pal_lipo_C"/>
</dbReference>
<dbReference type="PRINTS" id="PR01021">
    <property type="entry name" value="OMPADOMAIN"/>
</dbReference>
<organism evidence="11 12">
    <name type="scientific">Thermodesulforhabdus norvegica</name>
    <dbReference type="NCBI Taxonomy" id="39841"/>
    <lineage>
        <taxon>Bacteria</taxon>
        <taxon>Pseudomonadati</taxon>
        <taxon>Thermodesulfobacteriota</taxon>
        <taxon>Syntrophobacteria</taxon>
        <taxon>Syntrophobacterales</taxon>
        <taxon>Thermodesulforhabdaceae</taxon>
        <taxon>Thermodesulforhabdus</taxon>
    </lineage>
</organism>
<evidence type="ECO:0000256" key="5">
    <source>
        <dbReference type="ARBA" id="ARBA00023237"/>
    </source>
</evidence>
<evidence type="ECO:0000313" key="11">
    <source>
        <dbReference type="EMBL" id="SFM75055.1"/>
    </source>
</evidence>
<dbReference type="OrthoDB" id="9809164at2"/>
<keyword evidence="3 8" id="KW-0472">Membrane</keyword>
<protein>
    <recommendedName>
        <fullName evidence="8">Peptidoglycan-associated lipoprotein</fullName>
        <shortName evidence="8">PAL</shortName>
    </recommendedName>
</protein>
<feature type="signal peptide" evidence="9">
    <location>
        <begin position="1"/>
        <end position="20"/>
    </location>
</feature>
<keyword evidence="4 8" id="KW-0564">Palmitate</keyword>
<name>A0A1I4TEG0_9BACT</name>
<dbReference type="PANTHER" id="PTHR30329:SF21">
    <property type="entry name" value="LIPOPROTEIN YIAD-RELATED"/>
    <property type="match status" value="1"/>
</dbReference>
<proteinExistence type="inferred from homology"/>
<evidence type="ECO:0000256" key="8">
    <source>
        <dbReference type="HAMAP-Rule" id="MF_02204"/>
    </source>
</evidence>
<dbReference type="NCBIfam" id="TIGR02802">
    <property type="entry name" value="Pal_lipo"/>
    <property type="match status" value="1"/>
</dbReference>
<feature type="domain" description="OmpA-like" evidence="10">
    <location>
        <begin position="67"/>
        <end position="182"/>
    </location>
</feature>
<comment type="subcellular location">
    <subcellularLocation>
        <location evidence="8">Cell outer membrane</location>
        <topology evidence="8">Lipid-anchor</topology>
    </subcellularLocation>
</comment>
<dbReference type="STRING" id="39841.SAMN05660836_01371"/>
<evidence type="ECO:0000313" key="12">
    <source>
        <dbReference type="Proteomes" id="UP000199611"/>
    </source>
</evidence>
<keyword evidence="12" id="KW-1185">Reference proteome</keyword>
<dbReference type="EMBL" id="FOUU01000003">
    <property type="protein sequence ID" value="SFM75055.1"/>
    <property type="molecule type" value="Genomic_DNA"/>
</dbReference>
<dbReference type="InterPro" id="IPR039001">
    <property type="entry name" value="Pal"/>
</dbReference>
<dbReference type="PROSITE" id="PS51123">
    <property type="entry name" value="OMPA_2"/>
    <property type="match status" value="1"/>
</dbReference>
<dbReference type="PANTHER" id="PTHR30329">
    <property type="entry name" value="STATOR ELEMENT OF FLAGELLAR MOTOR COMPLEX"/>
    <property type="match status" value="1"/>
</dbReference>
<dbReference type="HAMAP" id="MF_02204">
    <property type="entry name" value="Pal"/>
    <property type="match status" value="1"/>
</dbReference>
<reference evidence="11 12" key="1">
    <citation type="submission" date="2016-10" db="EMBL/GenBank/DDBJ databases">
        <authorList>
            <person name="de Groot N.N."/>
        </authorList>
    </citation>
    <scope>NUCLEOTIDE SEQUENCE [LARGE SCALE GENOMIC DNA]</scope>
    <source>
        <strain evidence="11 12">DSM 9990</strain>
    </source>
</reference>
<keyword evidence="5 8" id="KW-0998">Cell outer membrane</keyword>
<keyword evidence="1" id="KW-0132">Cell division</keyword>
<evidence type="ECO:0000256" key="6">
    <source>
        <dbReference type="ARBA" id="ARBA00023288"/>
    </source>
</evidence>
<dbReference type="InterPro" id="IPR036737">
    <property type="entry name" value="OmpA-like_sf"/>
</dbReference>
<dbReference type="AlphaFoldDB" id="A0A1I4TEG0"/>
<feature type="chain" id="PRO_5011745055" description="Peptidoglycan-associated lipoprotein" evidence="9">
    <location>
        <begin position="21"/>
        <end position="182"/>
    </location>
</feature>
<evidence type="ECO:0000256" key="3">
    <source>
        <dbReference type="ARBA" id="ARBA00023136"/>
    </source>
</evidence>
<dbReference type="InterPro" id="IPR050330">
    <property type="entry name" value="Bact_OuterMem_StrucFunc"/>
</dbReference>
<dbReference type="Gene3D" id="3.30.1330.60">
    <property type="entry name" value="OmpA-like domain"/>
    <property type="match status" value="1"/>
</dbReference>
<gene>
    <name evidence="8" type="primary">pal</name>
    <name evidence="11" type="ORF">SAMN05660836_01371</name>
</gene>
<dbReference type="Pfam" id="PF00691">
    <property type="entry name" value="OmpA"/>
    <property type="match status" value="1"/>
</dbReference>
<comment type="similarity">
    <text evidence="8">Belongs to the Pal lipoprotein family.</text>
</comment>
<keyword evidence="6 8" id="KW-0449">Lipoprotein</keyword>
<dbReference type="GO" id="GO:0009279">
    <property type="term" value="C:cell outer membrane"/>
    <property type="evidence" value="ECO:0007669"/>
    <property type="project" value="UniProtKB-SubCell"/>
</dbReference>
<keyword evidence="2 8" id="KW-0732">Signal</keyword>
<keyword evidence="7" id="KW-0131">Cell cycle</keyword>
<evidence type="ECO:0000256" key="2">
    <source>
        <dbReference type="ARBA" id="ARBA00022729"/>
    </source>
</evidence>
<evidence type="ECO:0000256" key="9">
    <source>
        <dbReference type="SAM" id="SignalP"/>
    </source>
</evidence>
<dbReference type="PROSITE" id="PS51257">
    <property type="entry name" value="PROKAR_LIPOPROTEIN"/>
    <property type="match status" value="1"/>
</dbReference>
<evidence type="ECO:0000259" key="10">
    <source>
        <dbReference type="PROSITE" id="PS51123"/>
    </source>
</evidence>
<dbReference type="CDD" id="cd07185">
    <property type="entry name" value="OmpA_C-like"/>
    <property type="match status" value="1"/>
</dbReference>
<accession>A0A1I4TEG0</accession>
<sequence>MKRCAAVLISVFVFMIAGCAKRVAYTPAPGAVPPGEAGAGIEQGKIIEDPRWRALGITTEEEKQEFLAAKEVFENRDIHFAFDSYELTEEAKRILEEKAEFLKRYPLVTVTIEGHCDERGTNEYNLALGERRAHSAWQYLVNLGIDPNRMTTISYGEEKPIALGHDEESWAKNRRAHFVLHY</sequence>
<evidence type="ECO:0000256" key="4">
    <source>
        <dbReference type="ARBA" id="ARBA00023139"/>
    </source>
</evidence>